<evidence type="ECO:0000313" key="3">
    <source>
        <dbReference type="Proteomes" id="UP001627154"/>
    </source>
</evidence>
<dbReference type="InterPro" id="IPR036188">
    <property type="entry name" value="FAD/NAD-bd_sf"/>
</dbReference>
<evidence type="ECO:0000313" key="2">
    <source>
        <dbReference type="EMBL" id="KAL3405180.1"/>
    </source>
</evidence>
<dbReference type="InterPro" id="IPR002937">
    <property type="entry name" value="Amino_oxidase"/>
</dbReference>
<evidence type="ECO:0000259" key="1">
    <source>
        <dbReference type="Pfam" id="PF01593"/>
    </source>
</evidence>
<dbReference type="Pfam" id="PF01593">
    <property type="entry name" value="Amino_oxidase"/>
    <property type="match status" value="1"/>
</dbReference>
<sequence length="516" mass="58385">MNTNYLVQTALITITVFSNLYLCCDEVKSTNDSAKVIIIGAGAAGIAAASKLYANGFKNVIILEAQNRTGGRIHTTQFGEYLVDLGAQWVDGEKNNVAFDLANNYDLLSKTDGSEIPLTQLFIDSLGIPLHTEVATKLSNFYFSNVYCTLRPKSNVSDYKSYGDYVEKVYDEKFANESDMIVNRQKYLHHLKSFVLGSTSAYSWYNVSLLSIAKFSQCGVDPLINWKERGFSTILDILMKRFPDLKCELPVMKNTIFDSEVTSIDHSRSGTSSVLISTRDGKTYEADHVIVTVSLGVLKEKHETLFTPGLPKDKVDAIEGLEYGNLAKIFLLYEEPFWSFWRDESISHFTFIWDDEDRKNIESQPKKRWLLGVTGAMTVAYRPNLLELWVAGIDVEEMEKLSNEEIHNQTVEALHRFFDKKLDVTEPIAMLRTTWFSNPYFRGVYSYRSPETDRRNVSAEMLEGPINEDNLNVLIAGEATSKTRFATVDGAIASGWKAADRLIEFHAKNLKRREAI</sequence>
<protein>
    <recommendedName>
        <fullName evidence="1">Amine oxidase domain-containing protein</fullName>
    </recommendedName>
</protein>
<keyword evidence="3" id="KW-1185">Reference proteome</keyword>
<dbReference type="AlphaFoldDB" id="A0ABD2XIU2"/>
<proteinExistence type="predicted"/>
<feature type="domain" description="Amine oxidase" evidence="1">
    <location>
        <begin position="44"/>
        <end position="503"/>
    </location>
</feature>
<accession>A0ABD2XIU2</accession>
<dbReference type="Proteomes" id="UP001627154">
    <property type="component" value="Unassembled WGS sequence"/>
</dbReference>
<gene>
    <name evidence="2" type="ORF">TKK_002225</name>
</gene>
<dbReference type="PANTHER" id="PTHR10742">
    <property type="entry name" value="FLAVIN MONOAMINE OXIDASE"/>
    <property type="match status" value="1"/>
</dbReference>
<dbReference type="Gene3D" id="3.90.660.10">
    <property type="match status" value="1"/>
</dbReference>
<dbReference type="EMBL" id="JBJJXI010000021">
    <property type="protein sequence ID" value="KAL3405180.1"/>
    <property type="molecule type" value="Genomic_DNA"/>
</dbReference>
<dbReference type="SUPFAM" id="SSF54373">
    <property type="entry name" value="FAD-linked reductases, C-terminal domain"/>
    <property type="match status" value="1"/>
</dbReference>
<comment type="caution">
    <text evidence="2">The sequence shown here is derived from an EMBL/GenBank/DDBJ whole genome shotgun (WGS) entry which is preliminary data.</text>
</comment>
<name>A0ABD2XIU2_9HYME</name>
<dbReference type="InterPro" id="IPR050281">
    <property type="entry name" value="Flavin_monoamine_oxidase"/>
</dbReference>
<reference evidence="2 3" key="1">
    <citation type="journal article" date="2024" name="bioRxiv">
        <title>A reference genome for Trichogramma kaykai: A tiny desert-dwelling parasitoid wasp with competing sex-ratio distorters.</title>
        <authorList>
            <person name="Culotta J."/>
            <person name="Lindsey A.R."/>
        </authorList>
    </citation>
    <scope>NUCLEOTIDE SEQUENCE [LARGE SCALE GENOMIC DNA]</scope>
    <source>
        <strain evidence="2 3">KSX58</strain>
    </source>
</reference>
<dbReference type="Gene3D" id="3.50.50.60">
    <property type="entry name" value="FAD/NAD(P)-binding domain"/>
    <property type="match status" value="1"/>
</dbReference>
<dbReference type="PANTHER" id="PTHR10742:SF398">
    <property type="entry name" value="AMINE OXIDASE DOMAIN-CONTAINING PROTEIN-RELATED"/>
    <property type="match status" value="1"/>
</dbReference>
<organism evidence="2 3">
    <name type="scientific">Trichogramma kaykai</name>
    <dbReference type="NCBI Taxonomy" id="54128"/>
    <lineage>
        <taxon>Eukaryota</taxon>
        <taxon>Metazoa</taxon>
        <taxon>Ecdysozoa</taxon>
        <taxon>Arthropoda</taxon>
        <taxon>Hexapoda</taxon>
        <taxon>Insecta</taxon>
        <taxon>Pterygota</taxon>
        <taxon>Neoptera</taxon>
        <taxon>Endopterygota</taxon>
        <taxon>Hymenoptera</taxon>
        <taxon>Apocrita</taxon>
        <taxon>Proctotrupomorpha</taxon>
        <taxon>Chalcidoidea</taxon>
        <taxon>Trichogrammatidae</taxon>
        <taxon>Trichogramma</taxon>
    </lineage>
</organism>
<dbReference type="SUPFAM" id="SSF51905">
    <property type="entry name" value="FAD/NAD(P)-binding domain"/>
    <property type="match status" value="1"/>
</dbReference>